<evidence type="ECO:0000313" key="2">
    <source>
        <dbReference type="EMBL" id="KAF4980813.1"/>
    </source>
</evidence>
<organism evidence="2 3">
    <name type="scientific">Fusarium zealandicum</name>
    <dbReference type="NCBI Taxonomy" id="1053134"/>
    <lineage>
        <taxon>Eukaryota</taxon>
        <taxon>Fungi</taxon>
        <taxon>Dikarya</taxon>
        <taxon>Ascomycota</taxon>
        <taxon>Pezizomycotina</taxon>
        <taxon>Sordariomycetes</taxon>
        <taxon>Hypocreomycetidae</taxon>
        <taxon>Hypocreales</taxon>
        <taxon>Nectriaceae</taxon>
        <taxon>Fusarium</taxon>
        <taxon>Fusarium staphyleae species complex</taxon>
    </lineage>
</organism>
<sequence>MPVKTKSTSIPSVKELRKTLGFGQKMVARDRAFRNATQKHVAEFTTEDDVLGNRFTKWRQASHQKVLFKMAHTFLEANGLWYWPDGLDGATEQRYQFSKDYAQKSSSYALTSCHGPRADNSEPRQITSPSSANTVGSNNRDMDRLLSVIGLTRETAINVDDISSPRPENYGLSFLTKVESHLDQASPTLQNAESVPRQAGHTSRTPTEYIARADPYDDPHSPVQLGPLSSDREKRPTVTDPEESSHRVKVPRCSEEQLNETSPQLYQDDARLSLQEEALIGSSTSRVRQPVHRPGYITWEELDAEDTSREVRRDALIDRHGASVENAWPARVAPVAPMESVEGINTEGDMGDDFEGYVGRHIYGNIGPVVDVSLGHADADAGDAAEVYDGIQDDVGQHNTVWKESRSPTPGQIHNQEIIRQTRLHLGSIAQSEGEPNLHPEASFERDETVNQQEEQPPVETERTQSQPEDAPLEHETTQVQVKRDSSKKDVTRPMHAIDFTVYTDSGESEPGWRPPQYFLDISYQFLIEALPLRQPAGLSLCLEISVGLDEFPGDSGDVVFERTTRGQARFRSLQIRMGRIIGDARQRASEKGTVPNIEIIITPLK</sequence>
<feature type="compositionally biased region" description="Basic and acidic residues" evidence="1">
    <location>
        <begin position="472"/>
        <end position="491"/>
    </location>
</feature>
<proteinExistence type="predicted"/>
<evidence type="ECO:0000256" key="1">
    <source>
        <dbReference type="SAM" id="MobiDB-lite"/>
    </source>
</evidence>
<accession>A0A8H4XLZ6</accession>
<reference evidence="2" key="1">
    <citation type="journal article" date="2020" name="BMC Genomics">
        <title>Correction to: Identification and distribution of gene clusters required for synthesis of sphingolipid metabolism inhibitors in diverse species of the filamentous fungus Fusarium.</title>
        <authorList>
            <person name="Kim H.S."/>
            <person name="Lohmar J.M."/>
            <person name="Busman M."/>
            <person name="Brown D.W."/>
            <person name="Naumann T.A."/>
            <person name="Divon H.H."/>
            <person name="Lysoe E."/>
            <person name="Uhlig S."/>
            <person name="Proctor R.H."/>
        </authorList>
    </citation>
    <scope>NUCLEOTIDE SEQUENCE</scope>
    <source>
        <strain evidence="2">NRRL 22465</strain>
    </source>
</reference>
<dbReference type="OrthoDB" id="5138733at2759"/>
<dbReference type="AlphaFoldDB" id="A0A8H4XLZ6"/>
<feature type="region of interest" description="Disordered" evidence="1">
    <location>
        <begin position="210"/>
        <end position="262"/>
    </location>
</feature>
<gene>
    <name evidence="2" type="ORF">FZEAL_3267</name>
</gene>
<feature type="region of interest" description="Disordered" evidence="1">
    <location>
        <begin position="432"/>
        <end position="491"/>
    </location>
</feature>
<dbReference type="EMBL" id="JABEYC010000206">
    <property type="protein sequence ID" value="KAF4980813.1"/>
    <property type="molecule type" value="Genomic_DNA"/>
</dbReference>
<name>A0A8H4XLZ6_9HYPO</name>
<comment type="caution">
    <text evidence="2">The sequence shown here is derived from an EMBL/GenBank/DDBJ whole genome shotgun (WGS) entry which is preliminary data.</text>
</comment>
<dbReference type="Proteomes" id="UP000635477">
    <property type="component" value="Unassembled WGS sequence"/>
</dbReference>
<feature type="compositionally biased region" description="Basic and acidic residues" evidence="1">
    <location>
        <begin position="436"/>
        <end position="449"/>
    </location>
</feature>
<feature type="region of interest" description="Disordered" evidence="1">
    <location>
        <begin position="113"/>
        <end position="139"/>
    </location>
</feature>
<protein>
    <submittedName>
        <fullName evidence="2">Uncharacterized protein</fullName>
    </submittedName>
</protein>
<evidence type="ECO:0000313" key="3">
    <source>
        <dbReference type="Proteomes" id="UP000635477"/>
    </source>
</evidence>
<feature type="compositionally biased region" description="Polar residues" evidence="1">
    <location>
        <begin position="123"/>
        <end position="139"/>
    </location>
</feature>
<reference evidence="2" key="2">
    <citation type="submission" date="2020-05" db="EMBL/GenBank/DDBJ databases">
        <authorList>
            <person name="Kim H.-S."/>
            <person name="Proctor R.H."/>
            <person name="Brown D.W."/>
        </authorList>
    </citation>
    <scope>NUCLEOTIDE SEQUENCE</scope>
    <source>
        <strain evidence="2">NRRL 22465</strain>
    </source>
</reference>
<keyword evidence="3" id="KW-1185">Reference proteome</keyword>